<gene>
    <name evidence="13" type="ORF">J5U18_07020</name>
</gene>
<evidence type="ECO:0000259" key="11">
    <source>
        <dbReference type="Pfam" id="PF04452"/>
    </source>
</evidence>
<organism evidence="13 14">
    <name type="scientific">Rhinopithecimicrobium faecis</name>
    <dbReference type="NCBI Taxonomy" id="2820698"/>
    <lineage>
        <taxon>Bacteria</taxon>
        <taxon>Pseudomonadati</taxon>
        <taxon>Bacteroidota</taxon>
        <taxon>Sphingobacteriia</taxon>
        <taxon>Sphingobacteriales</taxon>
        <taxon>Sphingobacteriaceae</taxon>
        <taxon>Rhinopithecimicrobium</taxon>
    </lineage>
</organism>
<dbReference type="NCBIfam" id="TIGR00046">
    <property type="entry name" value="RsmE family RNA methyltransferase"/>
    <property type="match status" value="1"/>
</dbReference>
<evidence type="ECO:0000313" key="14">
    <source>
        <dbReference type="Proteomes" id="UP000679691"/>
    </source>
</evidence>
<dbReference type="PIRSF" id="PIRSF015601">
    <property type="entry name" value="MTase_slr0722"/>
    <property type="match status" value="1"/>
</dbReference>
<dbReference type="SUPFAM" id="SSF88697">
    <property type="entry name" value="PUA domain-like"/>
    <property type="match status" value="1"/>
</dbReference>
<dbReference type="GO" id="GO:0070042">
    <property type="term" value="F:rRNA (uridine-N3-)-methyltransferase activity"/>
    <property type="evidence" value="ECO:0007669"/>
    <property type="project" value="TreeGrafter"/>
</dbReference>
<keyword evidence="14" id="KW-1185">Reference proteome</keyword>
<dbReference type="GO" id="GO:0070475">
    <property type="term" value="P:rRNA base methylation"/>
    <property type="evidence" value="ECO:0007669"/>
    <property type="project" value="TreeGrafter"/>
</dbReference>
<comment type="similarity">
    <text evidence="2 10">Belongs to the RNA methyltransferase RsmE family.</text>
</comment>
<dbReference type="InterPro" id="IPR046886">
    <property type="entry name" value="RsmE_MTase_dom"/>
</dbReference>
<dbReference type="InterPro" id="IPR015947">
    <property type="entry name" value="PUA-like_sf"/>
</dbReference>
<evidence type="ECO:0000256" key="4">
    <source>
        <dbReference type="ARBA" id="ARBA00022552"/>
    </source>
</evidence>
<dbReference type="InterPro" id="IPR046887">
    <property type="entry name" value="RsmE_PUA-like"/>
</dbReference>
<dbReference type="PANTHER" id="PTHR30027:SF3">
    <property type="entry name" value="16S RRNA (URACIL(1498)-N(3))-METHYLTRANSFERASE"/>
    <property type="match status" value="1"/>
</dbReference>
<protein>
    <recommendedName>
        <fullName evidence="10">Ribosomal RNA small subunit methyltransferase E</fullName>
        <ecNumber evidence="10">2.1.1.193</ecNumber>
    </recommendedName>
</protein>
<dbReference type="PANTHER" id="PTHR30027">
    <property type="entry name" value="RIBOSOMAL RNA SMALL SUBUNIT METHYLTRANSFERASE E"/>
    <property type="match status" value="1"/>
</dbReference>
<evidence type="ECO:0000256" key="10">
    <source>
        <dbReference type="PIRNR" id="PIRNR015601"/>
    </source>
</evidence>
<dbReference type="EMBL" id="JAGKSB010000006">
    <property type="protein sequence ID" value="MBP3943314.1"/>
    <property type="molecule type" value="Genomic_DNA"/>
</dbReference>
<evidence type="ECO:0000256" key="3">
    <source>
        <dbReference type="ARBA" id="ARBA00022490"/>
    </source>
</evidence>
<evidence type="ECO:0000256" key="9">
    <source>
        <dbReference type="ARBA" id="ARBA00047944"/>
    </source>
</evidence>
<keyword evidence="6 10" id="KW-0808">Transferase</keyword>
<dbReference type="RefSeq" id="WP_353546805.1">
    <property type="nucleotide sequence ID" value="NZ_JAGKSB010000006.1"/>
</dbReference>
<dbReference type="CDD" id="cd18084">
    <property type="entry name" value="RsmE-like"/>
    <property type="match status" value="1"/>
</dbReference>
<comment type="catalytic activity">
    <reaction evidence="9 10">
        <text>uridine(1498) in 16S rRNA + S-adenosyl-L-methionine = N(3)-methyluridine(1498) in 16S rRNA + S-adenosyl-L-homocysteine + H(+)</text>
        <dbReference type="Rhea" id="RHEA:42920"/>
        <dbReference type="Rhea" id="RHEA-COMP:10283"/>
        <dbReference type="Rhea" id="RHEA-COMP:10284"/>
        <dbReference type="ChEBI" id="CHEBI:15378"/>
        <dbReference type="ChEBI" id="CHEBI:57856"/>
        <dbReference type="ChEBI" id="CHEBI:59789"/>
        <dbReference type="ChEBI" id="CHEBI:65315"/>
        <dbReference type="ChEBI" id="CHEBI:74502"/>
        <dbReference type="EC" id="2.1.1.193"/>
    </reaction>
</comment>
<dbReference type="Pfam" id="PF20260">
    <property type="entry name" value="PUA_4"/>
    <property type="match status" value="1"/>
</dbReference>
<comment type="function">
    <text evidence="8 10">Specifically methylates the N3 position of the uracil ring of uridine 1498 (m3U1498) in 16S rRNA. Acts on the fully assembled 30S ribosomal subunit.</text>
</comment>
<dbReference type="NCBIfam" id="NF008702">
    <property type="entry name" value="PRK11713.6-1"/>
    <property type="match status" value="1"/>
</dbReference>
<dbReference type="InterPro" id="IPR029026">
    <property type="entry name" value="tRNA_m1G_MTases_N"/>
</dbReference>
<dbReference type="GO" id="GO:0005737">
    <property type="term" value="C:cytoplasm"/>
    <property type="evidence" value="ECO:0007669"/>
    <property type="project" value="UniProtKB-SubCell"/>
</dbReference>
<comment type="subcellular location">
    <subcellularLocation>
        <location evidence="1 10">Cytoplasm</location>
    </subcellularLocation>
</comment>
<keyword evidence="7 10" id="KW-0949">S-adenosyl-L-methionine</keyword>
<accession>A0A8T4H952</accession>
<dbReference type="Pfam" id="PF04452">
    <property type="entry name" value="Methyltrans_RNA"/>
    <property type="match status" value="1"/>
</dbReference>
<evidence type="ECO:0000256" key="2">
    <source>
        <dbReference type="ARBA" id="ARBA00005528"/>
    </source>
</evidence>
<keyword evidence="3 10" id="KW-0963">Cytoplasm</keyword>
<dbReference type="InterPro" id="IPR029028">
    <property type="entry name" value="Alpha/beta_knot_MTases"/>
</dbReference>
<evidence type="ECO:0000256" key="1">
    <source>
        <dbReference type="ARBA" id="ARBA00004496"/>
    </source>
</evidence>
<evidence type="ECO:0000256" key="8">
    <source>
        <dbReference type="ARBA" id="ARBA00025699"/>
    </source>
</evidence>
<keyword evidence="4 10" id="KW-0698">rRNA processing</keyword>
<feature type="domain" description="Ribosomal RNA small subunit methyltransferase E methyltransferase" evidence="11">
    <location>
        <begin position="74"/>
        <end position="231"/>
    </location>
</feature>
<keyword evidence="5 10" id="KW-0489">Methyltransferase</keyword>
<evidence type="ECO:0000313" key="13">
    <source>
        <dbReference type="EMBL" id="MBP3943314.1"/>
    </source>
</evidence>
<evidence type="ECO:0000256" key="5">
    <source>
        <dbReference type="ARBA" id="ARBA00022603"/>
    </source>
</evidence>
<evidence type="ECO:0000256" key="7">
    <source>
        <dbReference type="ARBA" id="ARBA00022691"/>
    </source>
</evidence>
<comment type="caution">
    <text evidence="13">The sequence shown here is derived from an EMBL/GenBank/DDBJ whole genome shotgun (WGS) entry which is preliminary data.</text>
</comment>
<dbReference type="Proteomes" id="UP000679691">
    <property type="component" value="Unassembled WGS sequence"/>
</dbReference>
<evidence type="ECO:0000256" key="6">
    <source>
        <dbReference type="ARBA" id="ARBA00022679"/>
    </source>
</evidence>
<reference evidence="13" key="1">
    <citation type="submission" date="2021-03" db="EMBL/GenBank/DDBJ databases">
        <authorList>
            <person name="Lu T."/>
            <person name="Wang Q."/>
            <person name="Han X."/>
        </authorList>
    </citation>
    <scope>NUCLEOTIDE SEQUENCE</scope>
    <source>
        <strain evidence="13">WQ 2009</strain>
    </source>
</reference>
<dbReference type="SUPFAM" id="SSF75217">
    <property type="entry name" value="alpha/beta knot"/>
    <property type="match status" value="1"/>
</dbReference>
<sequence>MHLFYTPELNPSHANFILSEEESKHAIRVLRLNVGDQVSLIDGRGGLYDAQLIDAHPKRTVLQITRIQQDFQKMNYHLHMLVAPTKNIDRFEWFLEKATEIGVHEITPIISEHSERKEIKMDRSNKVIVAAMKQSYKAYMPQLNPAVSFSQFLKSAVAQDADQQKAIAHCVEADKKYLAQVFQPQGKYLILIGPEGDFSEREIQEALALGFQPISLGDARLRAETAALTTVVEVSLLNR</sequence>
<dbReference type="EC" id="2.1.1.193" evidence="10"/>
<name>A0A8T4H952_9SPHI</name>
<dbReference type="AlphaFoldDB" id="A0A8T4H952"/>
<evidence type="ECO:0000259" key="12">
    <source>
        <dbReference type="Pfam" id="PF20260"/>
    </source>
</evidence>
<dbReference type="Gene3D" id="3.40.1280.10">
    <property type="match status" value="1"/>
</dbReference>
<proteinExistence type="inferred from homology"/>
<dbReference type="Gene3D" id="2.40.240.20">
    <property type="entry name" value="Hypothetical PUA domain-like, domain 1"/>
    <property type="match status" value="1"/>
</dbReference>
<dbReference type="InterPro" id="IPR006700">
    <property type="entry name" value="RsmE"/>
</dbReference>
<feature type="domain" description="Ribosomal RNA small subunit methyltransferase E PUA-like" evidence="12">
    <location>
        <begin position="18"/>
        <end position="61"/>
    </location>
</feature>